<gene>
    <name evidence="2" type="ORF">F8566_33375</name>
</gene>
<dbReference type="AlphaFoldDB" id="A0A6H9YE29"/>
<evidence type="ECO:0000313" key="2">
    <source>
        <dbReference type="EMBL" id="KAB2343631.1"/>
    </source>
</evidence>
<keyword evidence="3" id="KW-1185">Reference proteome</keyword>
<sequence length="155" mass="17503">MRRTLSLSAAGLAGAASLALAAPAEAAPVQAAAPASAQAADGWSKWKTGKIKKPIKGVAVSWKYHTRWEMGVKELQIQFHLTDTASDKRHPRMYMEYTSWSGVKKTIDFKGPHKKHTYRWWNGSPRSIKVRECVAGHPFQRMKCNKTWTKVYNYK</sequence>
<feature type="signal peptide" evidence="1">
    <location>
        <begin position="1"/>
        <end position="21"/>
    </location>
</feature>
<proteinExistence type="predicted"/>
<organism evidence="2 3">
    <name type="scientific">Actinomadura rudentiformis</name>
    <dbReference type="NCBI Taxonomy" id="359158"/>
    <lineage>
        <taxon>Bacteria</taxon>
        <taxon>Bacillati</taxon>
        <taxon>Actinomycetota</taxon>
        <taxon>Actinomycetes</taxon>
        <taxon>Streptosporangiales</taxon>
        <taxon>Thermomonosporaceae</taxon>
        <taxon>Actinomadura</taxon>
    </lineage>
</organism>
<protein>
    <submittedName>
        <fullName evidence="2">Uncharacterized protein</fullName>
    </submittedName>
</protein>
<dbReference type="EMBL" id="WBMT01000018">
    <property type="protein sequence ID" value="KAB2343631.1"/>
    <property type="molecule type" value="Genomic_DNA"/>
</dbReference>
<dbReference type="Proteomes" id="UP000468735">
    <property type="component" value="Unassembled WGS sequence"/>
</dbReference>
<evidence type="ECO:0000313" key="3">
    <source>
        <dbReference type="Proteomes" id="UP000468735"/>
    </source>
</evidence>
<name>A0A6H9YE29_9ACTN</name>
<comment type="caution">
    <text evidence="2">The sequence shown here is derived from an EMBL/GenBank/DDBJ whole genome shotgun (WGS) entry which is preliminary data.</text>
</comment>
<accession>A0A6H9YE29</accession>
<reference evidence="2 3" key="1">
    <citation type="submission" date="2019-09" db="EMBL/GenBank/DDBJ databases">
        <title>Actinomadura physcomitrii sp. nov., a novel actinomycete isolated from moss [Physcomitrium sphaericum (Ludw) Fuernr].</title>
        <authorList>
            <person name="Zhuang X."/>
            <person name="Liu C."/>
        </authorList>
    </citation>
    <scope>NUCLEOTIDE SEQUENCE [LARGE SCALE GENOMIC DNA]</scope>
    <source>
        <strain evidence="2 3">HMC1</strain>
    </source>
</reference>
<keyword evidence="1" id="KW-0732">Signal</keyword>
<dbReference type="RefSeq" id="WP_151565855.1">
    <property type="nucleotide sequence ID" value="NZ_WBMT01000018.1"/>
</dbReference>
<evidence type="ECO:0000256" key="1">
    <source>
        <dbReference type="SAM" id="SignalP"/>
    </source>
</evidence>
<feature type="chain" id="PRO_5039349146" evidence="1">
    <location>
        <begin position="22"/>
        <end position="155"/>
    </location>
</feature>